<protein>
    <submittedName>
        <fullName evidence="1">Uncharacterized protein</fullName>
    </submittedName>
</protein>
<sequence>MRQERTGRPRPCPRSDERLARLWAEHLRAPFPAGWRGADVAGVDLVLVDSDVAGLVRTELDDGGLDGGDIAALWARAADLDKIVPLIYEEYCAAYFARLRAMARLAAAPHVPAAT</sequence>
<evidence type="ECO:0000313" key="1">
    <source>
        <dbReference type="EMBL" id="MEU6799620.1"/>
    </source>
</evidence>
<proteinExistence type="predicted"/>
<accession>A0ABV3AR17</accession>
<reference evidence="1 2" key="1">
    <citation type="submission" date="2024-06" db="EMBL/GenBank/DDBJ databases">
        <title>The Natural Products Discovery Center: Release of the First 8490 Sequenced Strains for Exploring Actinobacteria Biosynthetic Diversity.</title>
        <authorList>
            <person name="Kalkreuter E."/>
            <person name="Kautsar S.A."/>
            <person name="Yang D."/>
            <person name="Bader C.D."/>
            <person name="Teijaro C.N."/>
            <person name="Fluegel L."/>
            <person name="Davis C.M."/>
            <person name="Simpson J.R."/>
            <person name="Lauterbach L."/>
            <person name="Steele A.D."/>
            <person name="Gui C."/>
            <person name="Meng S."/>
            <person name="Li G."/>
            <person name="Viehrig K."/>
            <person name="Ye F."/>
            <person name="Su P."/>
            <person name="Kiefer A.F."/>
            <person name="Nichols A."/>
            <person name="Cepeda A.J."/>
            <person name="Yan W."/>
            <person name="Fan B."/>
            <person name="Jiang Y."/>
            <person name="Adhikari A."/>
            <person name="Zheng C.-J."/>
            <person name="Schuster L."/>
            <person name="Cowan T.M."/>
            <person name="Smanski M.J."/>
            <person name="Chevrette M.G."/>
            <person name="De Carvalho L.P.S."/>
            <person name="Shen B."/>
        </authorList>
    </citation>
    <scope>NUCLEOTIDE SEQUENCE [LARGE SCALE GENOMIC DNA]</scope>
    <source>
        <strain evidence="1 2">NPDC046851</strain>
    </source>
</reference>
<evidence type="ECO:0000313" key="2">
    <source>
        <dbReference type="Proteomes" id="UP001551189"/>
    </source>
</evidence>
<comment type="caution">
    <text evidence="1">The sequence shown here is derived from an EMBL/GenBank/DDBJ whole genome shotgun (WGS) entry which is preliminary data.</text>
</comment>
<dbReference type="Proteomes" id="UP001551189">
    <property type="component" value="Unassembled WGS sequence"/>
</dbReference>
<keyword evidence="2" id="KW-1185">Reference proteome</keyword>
<gene>
    <name evidence="1" type="ORF">ABZ931_01145</name>
</gene>
<name>A0ABV3AR17_9ACTN</name>
<dbReference type="EMBL" id="JBEYXT010000003">
    <property type="protein sequence ID" value="MEU6799620.1"/>
    <property type="molecule type" value="Genomic_DNA"/>
</dbReference>
<organism evidence="1 2">
    <name type="scientific">Streptomyces neyagawaensis</name>
    <dbReference type="NCBI Taxonomy" id="42238"/>
    <lineage>
        <taxon>Bacteria</taxon>
        <taxon>Bacillati</taxon>
        <taxon>Actinomycetota</taxon>
        <taxon>Actinomycetes</taxon>
        <taxon>Kitasatosporales</taxon>
        <taxon>Streptomycetaceae</taxon>
        <taxon>Streptomyces</taxon>
    </lineage>
</organism>
<dbReference type="RefSeq" id="WP_359689765.1">
    <property type="nucleotide sequence ID" value="NZ_JBEYXT010000003.1"/>
</dbReference>